<name>A0ABV0RW24_9TELE</name>
<comment type="caution">
    <text evidence="1">The sequence shown here is derived from an EMBL/GenBank/DDBJ whole genome shotgun (WGS) entry which is preliminary data.</text>
</comment>
<protein>
    <submittedName>
        <fullName evidence="1">Uncharacterized protein</fullName>
    </submittedName>
</protein>
<keyword evidence="2" id="KW-1185">Reference proteome</keyword>
<gene>
    <name evidence="1" type="ORF">XENOCAPTIV_030975</name>
</gene>
<dbReference type="EMBL" id="JAHRIN010059806">
    <property type="protein sequence ID" value="MEQ2212455.1"/>
    <property type="molecule type" value="Genomic_DNA"/>
</dbReference>
<organism evidence="1 2">
    <name type="scientific">Xenoophorus captivus</name>
    <dbReference type="NCBI Taxonomy" id="1517983"/>
    <lineage>
        <taxon>Eukaryota</taxon>
        <taxon>Metazoa</taxon>
        <taxon>Chordata</taxon>
        <taxon>Craniata</taxon>
        <taxon>Vertebrata</taxon>
        <taxon>Euteleostomi</taxon>
        <taxon>Actinopterygii</taxon>
        <taxon>Neopterygii</taxon>
        <taxon>Teleostei</taxon>
        <taxon>Neoteleostei</taxon>
        <taxon>Acanthomorphata</taxon>
        <taxon>Ovalentaria</taxon>
        <taxon>Atherinomorphae</taxon>
        <taxon>Cyprinodontiformes</taxon>
        <taxon>Goodeidae</taxon>
        <taxon>Xenoophorus</taxon>
    </lineage>
</organism>
<dbReference type="Proteomes" id="UP001434883">
    <property type="component" value="Unassembled WGS sequence"/>
</dbReference>
<evidence type="ECO:0000313" key="1">
    <source>
        <dbReference type="EMBL" id="MEQ2212455.1"/>
    </source>
</evidence>
<reference evidence="1 2" key="1">
    <citation type="submission" date="2021-06" db="EMBL/GenBank/DDBJ databases">
        <authorList>
            <person name="Palmer J.M."/>
        </authorList>
    </citation>
    <scope>NUCLEOTIDE SEQUENCE [LARGE SCALE GENOMIC DNA]</scope>
    <source>
        <strain evidence="1 2">XC_2019</strain>
        <tissue evidence="1">Muscle</tissue>
    </source>
</reference>
<accession>A0ABV0RW24</accession>
<sequence>MWSNEGTALLHQETWLQVLEFLLFLPDLPARSRAAGTLLRGPAALRGPVERQQLRSSARRRLTDLRLDPGLPAALSALPAGLWGIIQRRGEERCPASCFWSFGGSLNPFSQNWNHEAEPGGQPERRRLQPEQLAAFSEQQAAKSPKASMRDQTHTLFHFHSHFLD</sequence>
<proteinExistence type="predicted"/>
<evidence type="ECO:0000313" key="2">
    <source>
        <dbReference type="Proteomes" id="UP001434883"/>
    </source>
</evidence>